<dbReference type="SUPFAM" id="SSF46689">
    <property type="entry name" value="Homeodomain-like"/>
    <property type="match status" value="1"/>
</dbReference>
<dbReference type="EMBL" id="JAKOGI010000103">
    <property type="protein sequence ID" value="KAJ8444245.1"/>
    <property type="molecule type" value="Genomic_DNA"/>
</dbReference>
<dbReference type="PANTHER" id="PTHR48000:SF46">
    <property type="entry name" value="TRANSCRIPTION FACTOR MYB36"/>
    <property type="match status" value="1"/>
</dbReference>
<keyword evidence="6" id="KW-0539">Nucleus</keyword>
<dbReference type="SMART" id="SM00717">
    <property type="entry name" value="SANT"/>
    <property type="match status" value="2"/>
</dbReference>
<name>A0A9Q1KIK9_9CARY</name>
<dbReference type="InterPro" id="IPR009057">
    <property type="entry name" value="Homeodomain-like_sf"/>
</dbReference>
<keyword evidence="4" id="KW-0238">DNA-binding</keyword>
<feature type="domain" description="HTH myb-type" evidence="8">
    <location>
        <begin position="9"/>
        <end position="62"/>
    </location>
</feature>
<sequence length="223" mass="24954">MGRAPCCDKSKVKKGPWSPQEDALLKSFIERFGNGGNWISLPKKAGLNRCGKSCRLRWLNYLRPNIKHGDFTEEEDYVISSLYNTIGSRWSVIAKYLPGRTDNDVKNYWNTKLKKKLLRTCEITNKDAMNYPNYKDSVVTTSISPALEVSSSISQQDVSSHNSGASSSNSDLNSSISIVSSVDDHEDGFWMNLLSGSFDDDVVLVSRSQLVEKINEIALFLDV</sequence>
<dbReference type="GO" id="GO:0005634">
    <property type="term" value="C:nucleus"/>
    <property type="evidence" value="ECO:0007669"/>
    <property type="project" value="UniProtKB-SubCell"/>
</dbReference>
<evidence type="ECO:0000256" key="2">
    <source>
        <dbReference type="ARBA" id="ARBA00022737"/>
    </source>
</evidence>
<keyword evidence="10" id="KW-1185">Reference proteome</keyword>
<evidence type="ECO:0000256" key="5">
    <source>
        <dbReference type="ARBA" id="ARBA00023163"/>
    </source>
</evidence>
<dbReference type="AlphaFoldDB" id="A0A9Q1KIK9"/>
<dbReference type="GO" id="GO:0003677">
    <property type="term" value="F:DNA binding"/>
    <property type="evidence" value="ECO:0007669"/>
    <property type="project" value="UniProtKB-KW"/>
</dbReference>
<feature type="domain" description="Myb-like" evidence="7">
    <location>
        <begin position="9"/>
        <end position="62"/>
    </location>
</feature>
<organism evidence="9 10">
    <name type="scientific">Carnegiea gigantea</name>
    <dbReference type="NCBI Taxonomy" id="171969"/>
    <lineage>
        <taxon>Eukaryota</taxon>
        <taxon>Viridiplantae</taxon>
        <taxon>Streptophyta</taxon>
        <taxon>Embryophyta</taxon>
        <taxon>Tracheophyta</taxon>
        <taxon>Spermatophyta</taxon>
        <taxon>Magnoliopsida</taxon>
        <taxon>eudicotyledons</taxon>
        <taxon>Gunneridae</taxon>
        <taxon>Pentapetalae</taxon>
        <taxon>Caryophyllales</taxon>
        <taxon>Cactineae</taxon>
        <taxon>Cactaceae</taxon>
        <taxon>Cactoideae</taxon>
        <taxon>Echinocereeae</taxon>
        <taxon>Carnegiea</taxon>
    </lineage>
</organism>
<dbReference type="CDD" id="cd00167">
    <property type="entry name" value="SANT"/>
    <property type="match status" value="2"/>
</dbReference>
<keyword evidence="2" id="KW-0677">Repeat</keyword>
<dbReference type="PROSITE" id="PS51294">
    <property type="entry name" value="HTH_MYB"/>
    <property type="match status" value="2"/>
</dbReference>
<evidence type="ECO:0000259" key="8">
    <source>
        <dbReference type="PROSITE" id="PS51294"/>
    </source>
</evidence>
<accession>A0A9Q1KIK9</accession>
<evidence type="ECO:0000256" key="1">
    <source>
        <dbReference type="ARBA" id="ARBA00004123"/>
    </source>
</evidence>
<protein>
    <submittedName>
        <fullName evidence="9">Uncharacterized protein</fullName>
    </submittedName>
</protein>
<evidence type="ECO:0000313" key="10">
    <source>
        <dbReference type="Proteomes" id="UP001153076"/>
    </source>
</evidence>
<proteinExistence type="predicted"/>
<feature type="domain" description="HTH myb-type" evidence="8">
    <location>
        <begin position="63"/>
        <end position="117"/>
    </location>
</feature>
<dbReference type="OrthoDB" id="2143914at2759"/>
<comment type="caution">
    <text evidence="9">The sequence shown here is derived from an EMBL/GenBank/DDBJ whole genome shotgun (WGS) entry which is preliminary data.</text>
</comment>
<feature type="domain" description="Myb-like" evidence="7">
    <location>
        <begin position="63"/>
        <end position="113"/>
    </location>
</feature>
<dbReference type="InterPro" id="IPR001005">
    <property type="entry name" value="SANT/Myb"/>
</dbReference>
<dbReference type="FunFam" id="1.10.10.60:FF:000015">
    <property type="entry name" value="Transcription factor RAX3"/>
    <property type="match status" value="1"/>
</dbReference>
<comment type="subcellular location">
    <subcellularLocation>
        <location evidence="1">Nucleus</location>
    </subcellularLocation>
</comment>
<keyword evidence="3" id="KW-0805">Transcription regulation</keyword>
<evidence type="ECO:0000256" key="3">
    <source>
        <dbReference type="ARBA" id="ARBA00023015"/>
    </source>
</evidence>
<dbReference type="PANTHER" id="PTHR48000">
    <property type="entry name" value="OS09G0431300 PROTEIN"/>
    <property type="match status" value="1"/>
</dbReference>
<dbReference type="Pfam" id="PF00249">
    <property type="entry name" value="Myb_DNA-binding"/>
    <property type="match status" value="2"/>
</dbReference>
<evidence type="ECO:0000259" key="7">
    <source>
        <dbReference type="PROSITE" id="PS50090"/>
    </source>
</evidence>
<dbReference type="InterPro" id="IPR017930">
    <property type="entry name" value="Myb_dom"/>
</dbReference>
<evidence type="ECO:0000313" key="9">
    <source>
        <dbReference type="EMBL" id="KAJ8444245.1"/>
    </source>
</evidence>
<dbReference type="PROSITE" id="PS50090">
    <property type="entry name" value="MYB_LIKE"/>
    <property type="match status" value="2"/>
</dbReference>
<evidence type="ECO:0000256" key="4">
    <source>
        <dbReference type="ARBA" id="ARBA00023125"/>
    </source>
</evidence>
<dbReference type="Gene3D" id="1.10.10.60">
    <property type="entry name" value="Homeodomain-like"/>
    <property type="match status" value="2"/>
</dbReference>
<gene>
    <name evidence="9" type="ORF">Cgig2_028126</name>
</gene>
<keyword evidence="5" id="KW-0804">Transcription</keyword>
<dbReference type="Proteomes" id="UP001153076">
    <property type="component" value="Unassembled WGS sequence"/>
</dbReference>
<reference evidence="9" key="1">
    <citation type="submission" date="2022-04" db="EMBL/GenBank/DDBJ databases">
        <title>Carnegiea gigantea Genome sequencing and assembly v2.</title>
        <authorList>
            <person name="Copetti D."/>
            <person name="Sanderson M.J."/>
            <person name="Burquez A."/>
            <person name="Wojciechowski M.F."/>
        </authorList>
    </citation>
    <scope>NUCLEOTIDE SEQUENCE</scope>
    <source>
        <strain evidence="9">SGP5-SGP5p</strain>
        <tissue evidence="9">Aerial part</tissue>
    </source>
</reference>
<evidence type="ECO:0000256" key="6">
    <source>
        <dbReference type="ARBA" id="ARBA00023242"/>
    </source>
</evidence>